<feature type="domain" description="Carbohydrate kinase PfkB" evidence="4">
    <location>
        <begin position="4"/>
        <end position="290"/>
    </location>
</feature>
<dbReference type="Pfam" id="PF00294">
    <property type="entry name" value="PfkB"/>
    <property type="match status" value="1"/>
</dbReference>
<evidence type="ECO:0000259" key="4">
    <source>
        <dbReference type="Pfam" id="PF00294"/>
    </source>
</evidence>
<evidence type="ECO:0000313" key="6">
    <source>
        <dbReference type="Proteomes" id="UP001230145"/>
    </source>
</evidence>
<dbReference type="SUPFAM" id="SSF53613">
    <property type="entry name" value="Ribokinase-like"/>
    <property type="match status" value="1"/>
</dbReference>
<protein>
    <submittedName>
        <fullName evidence="5">Sugar/nucleoside kinase (Ribokinase family)</fullName>
    </submittedName>
</protein>
<dbReference type="PANTHER" id="PTHR43320:SF3">
    <property type="entry name" value="CARBOHYDRATE KINASE PFKB DOMAIN-CONTAINING PROTEIN"/>
    <property type="match status" value="1"/>
</dbReference>
<comment type="similarity">
    <text evidence="1">Belongs to the carbohydrate kinase PfkB family.</text>
</comment>
<keyword evidence="6" id="KW-1185">Reference proteome</keyword>
<dbReference type="RefSeq" id="WP_307634992.1">
    <property type="nucleotide sequence ID" value="NZ_JAUSQL010000001.1"/>
</dbReference>
<name>A0ABT9PJ92_9ACTO</name>
<dbReference type="InterPro" id="IPR029056">
    <property type="entry name" value="Ribokinase-like"/>
</dbReference>
<evidence type="ECO:0000256" key="3">
    <source>
        <dbReference type="ARBA" id="ARBA00022777"/>
    </source>
</evidence>
<accession>A0ABT9PJ92</accession>
<comment type="caution">
    <text evidence="5">The sequence shown here is derived from an EMBL/GenBank/DDBJ whole genome shotgun (WGS) entry which is preliminary data.</text>
</comment>
<organism evidence="5 6">
    <name type="scientific">Trueperella abortisuis</name>
    <dbReference type="NCBI Taxonomy" id="445930"/>
    <lineage>
        <taxon>Bacteria</taxon>
        <taxon>Bacillati</taxon>
        <taxon>Actinomycetota</taxon>
        <taxon>Actinomycetes</taxon>
        <taxon>Actinomycetales</taxon>
        <taxon>Actinomycetaceae</taxon>
        <taxon>Trueperella</taxon>
    </lineage>
</organism>
<dbReference type="GO" id="GO:0016301">
    <property type="term" value="F:kinase activity"/>
    <property type="evidence" value="ECO:0007669"/>
    <property type="project" value="UniProtKB-KW"/>
</dbReference>
<dbReference type="InterPro" id="IPR011611">
    <property type="entry name" value="PfkB_dom"/>
</dbReference>
<sequence>MLGVIGDIVQDVVVWLQEPVRPATDTRSEITMTRGGSAANVAAFAGTRYPTRFIGCVGDDLAGVTLTREMESHDVDVRCQVADSTGMIVVLINDQGERNMFPSRGASGQLRSIDPQWLDGIELLHITGYSLQGDPTAASVIEAAQTVKAQGKMLSFDVSSTGMIDFFGIDRFKDLMRELRPDFVSANEDETKYMDLANGDEPGDFLADLPGTTLLARAGKDATKVFTEGKLHAVVPVRPVKNPRDMTGAGDAFNAGFLASYLRHRDVVRATEDGHALARRVLYSPGATEPREGELTEDN</sequence>
<dbReference type="Proteomes" id="UP001230145">
    <property type="component" value="Unassembled WGS sequence"/>
</dbReference>
<dbReference type="InterPro" id="IPR052700">
    <property type="entry name" value="Carb_kinase_PfkB-like"/>
</dbReference>
<evidence type="ECO:0000256" key="2">
    <source>
        <dbReference type="ARBA" id="ARBA00022679"/>
    </source>
</evidence>
<dbReference type="PANTHER" id="PTHR43320">
    <property type="entry name" value="SUGAR KINASE"/>
    <property type="match status" value="1"/>
</dbReference>
<gene>
    <name evidence="5" type="ORF">J2S45_001446</name>
</gene>
<dbReference type="Gene3D" id="3.40.1190.20">
    <property type="match status" value="1"/>
</dbReference>
<evidence type="ECO:0000313" key="5">
    <source>
        <dbReference type="EMBL" id="MDP9832767.1"/>
    </source>
</evidence>
<proteinExistence type="inferred from homology"/>
<keyword evidence="3 5" id="KW-0418">Kinase</keyword>
<dbReference type="EMBL" id="JAUSQL010000001">
    <property type="protein sequence ID" value="MDP9832767.1"/>
    <property type="molecule type" value="Genomic_DNA"/>
</dbReference>
<keyword evidence="2" id="KW-0808">Transferase</keyword>
<reference evidence="5 6" key="1">
    <citation type="submission" date="2023-07" db="EMBL/GenBank/DDBJ databases">
        <title>Sequencing the genomes of 1000 actinobacteria strains.</title>
        <authorList>
            <person name="Klenk H.-P."/>
        </authorList>
    </citation>
    <scope>NUCLEOTIDE SEQUENCE [LARGE SCALE GENOMIC DNA]</scope>
    <source>
        <strain evidence="5 6">DSM 19515</strain>
    </source>
</reference>
<evidence type="ECO:0000256" key="1">
    <source>
        <dbReference type="ARBA" id="ARBA00010688"/>
    </source>
</evidence>